<dbReference type="PROSITE" id="PS00059">
    <property type="entry name" value="ADH_ZINC"/>
    <property type="match status" value="1"/>
</dbReference>
<dbReference type="PANTHER" id="PTHR43350">
    <property type="entry name" value="NAD-DEPENDENT ALCOHOL DEHYDROGENASE"/>
    <property type="match status" value="1"/>
</dbReference>
<evidence type="ECO:0000256" key="4">
    <source>
        <dbReference type="ARBA" id="ARBA00022833"/>
    </source>
</evidence>
<accession>A0A1H7Q1Y1</accession>
<dbReference type="InterPro" id="IPR013149">
    <property type="entry name" value="ADH-like_C"/>
</dbReference>
<dbReference type="Gene3D" id="3.90.180.10">
    <property type="entry name" value="Medium-chain alcohol dehydrogenases, catalytic domain"/>
    <property type="match status" value="1"/>
</dbReference>
<evidence type="ECO:0000313" key="9">
    <source>
        <dbReference type="Proteomes" id="UP000198677"/>
    </source>
</evidence>
<evidence type="ECO:0000256" key="5">
    <source>
        <dbReference type="ARBA" id="ARBA00023002"/>
    </source>
</evidence>
<organism evidence="8 9">
    <name type="scientific">Rhodococcus maanshanensis</name>
    <dbReference type="NCBI Taxonomy" id="183556"/>
    <lineage>
        <taxon>Bacteria</taxon>
        <taxon>Bacillati</taxon>
        <taxon>Actinomycetota</taxon>
        <taxon>Actinomycetes</taxon>
        <taxon>Mycobacteriales</taxon>
        <taxon>Nocardiaceae</taxon>
        <taxon>Rhodococcus</taxon>
    </lineage>
</organism>
<evidence type="ECO:0000256" key="6">
    <source>
        <dbReference type="RuleBase" id="RU361277"/>
    </source>
</evidence>
<keyword evidence="5" id="KW-0560">Oxidoreductase</keyword>
<keyword evidence="3 6" id="KW-0479">Metal-binding</keyword>
<dbReference type="SMART" id="SM00829">
    <property type="entry name" value="PKS_ER"/>
    <property type="match status" value="1"/>
</dbReference>
<dbReference type="SUPFAM" id="SSF51735">
    <property type="entry name" value="NAD(P)-binding Rossmann-fold domains"/>
    <property type="match status" value="1"/>
</dbReference>
<dbReference type="RefSeq" id="WP_245816322.1">
    <property type="nucleotide sequence ID" value="NZ_FOAW01000009.1"/>
</dbReference>
<proteinExistence type="inferred from homology"/>
<dbReference type="Pfam" id="PF08240">
    <property type="entry name" value="ADH_N"/>
    <property type="match status" value="1"/>
</dbReference>
<dbReference type="InterPro" id="IPR036291">
    <property type="entry name" value="NAD(P)-bd_dom_sf"/>
</dbReference>
<dbReference type="GO" id="GO:0016491">
    <property type="term" value="F:oxidoreductase activity"/>
    <property type="evidence" value="ECO:0007669"/>
    <property type="project" value="UniProtKB-KW"/>
</dbReference>
<dbReference type="Pfam" id="PF00107">
    <property type="entry name" value="ADH_zinc_N"/>
    <property type="match status" value="1"/>
</dbReference>
<keyword evidence="9" id="KW-1185">Reference proteome</keyword>
<feature type="domain" description="Enoyl reductase (ER)" evidence="7">
    <location>
        <begin position="14"/>
        <end position="364"/>
    </location>
</feature>
<dbReference type="Proteomes" id="UP000198677">
    <property type="component" value="Unassembled WGS sequence"/>
</dbReference>
<comment type="cofactor">
    <cofactor evidence="1 6">
        <name>Zn(2+)</name>
        <dbReference type="ChEBI" id="CHEBI:29105"/>
    </cofactor>
</comment>
<dbReference type="AlphaFoldDB" id="A0A1H7Q1Y1"/>
<sequence length="366" mass="37590">MGDRVRAAVLAEYGGPTQIREIRTTALREREILVRMAGVGICHTDLTAAAGAIPFPLPAVLGHEGAGVVEWVGSGVDTVRAGDHVVLSFASCRQCPNCTGGHPAYCADFAALNYSGRRRDGSTTLHSGSGEVHGGWFGQSSFATHAVVDAAGAVKVAADLPLPLLGPLGCGIQTGAGALLRVLRPQPGSSVIVFGAGAVGLGSVLAAAATGCATILVVDPLRARRELAVELGATAALDSATPGLGRELRRLTGGGADHSVDTVSSEEVLNLAVSTLRSPGSCVTLGLRGQRNPVVIDQSSLLMGRSVTGVIEGDVDPQTFIPELIELWRAGRFPFEEMITTFPFEEIEAALAAASSGAVVKPVLTF</sequence>
<evidence type="ECO:0000256" key="2">
    <source>
        <dbReference type="ARBA" id="ARBA00008072"/>
    </source>
</evidence>
<protein>
    <submittedName>
        <fullName evidence="8">Aryl-alcohol dehydrogenase</fullName>
    </submittedName>
</protein>
<name>A0A1H7Q1Y1_9NOCA</name>
<dbReference type="EMBL" id="FOAW01000009">
    <property type="protein sequence ID" value="SEL42100.1"/>
    <property type="molecule type" value="Genomic_DNA"/>
</dbReference>
<keyword evidence="4 6" id="KW-0862">Zinc</keyword>
<dbReference type="InterPro" id="IPR002328">
    <property type="entry name" value="ADH_Zn_CS"/>
</dbReference>
<dbReference type="PANTHER" id="PTHR43350:SF21">
    <property type="entry name" value="S-NITROSOMYCOTHIOL REDUCTASE MSCR"/>
    <property type="match status" value="1"/>
</dbReference>
<dbReference type="InterPro" id="IPR013154">
    <property type="entry name" value="ADH-like_N"/>
</dbReference>
<evidence type="ECO:0000256" key="3">
    <source>
        <dbReference type="ARBA" id="ARBA00022723"/>
    </source>
</evidence>
<evidence type="ECO:0000313" key="8">
    <source>
        <dbReference type="EMBL" id="SEL42100.1"/>
    </source>
</evidence>
<gene>
    <name evidence="8" type="ORF">SAMN05444583_10910</name>
</gene>
<dbReference type="SUPFAM" id="SSF50129">
    <property type="entry name" value="GroES-like"/>
    <property type="match status" value="1"/>
</dbReference>
<dbReference type="GO" id="GO:0008270">
    <property type="term" value="F:zinc ion binding"/>
    <property type="evidence" value="ECO:0007669"/>
    <property type="project" value="InterPro"/>
</dbReference>
<evidence type="ECO:0000256" key="1">
    <source>
        <dbReference type="ARBA" id="ARBA00001947"/>
    </source>
</evidence>
<comment type="similarity">
    <text evidence="2 6">Belongs to the zinc-containing alcohol dehydrogenase family.</text>
</comment>
<dbReference type="InterPro" id="IPR020843">
    <property type="entry name" value="ER"/>
</dbReference>
<evidence type="ECO:0000259" key="7">
    <source>
        <dbReference type="SMART" id="SM00829"/>
    </source>
</evidence>
<dbReference type="Gene3D" id="3.40.50.720">
    <property type="entry name" value="NAD(P)-binding Rossmann-like Domain"/>
    <property type="match status" value="1"/>
</dbReference>
<reference evidence="9" key="1">
    <citation type="submission" date="2016-10" db="EMBL/GenBank/DDBJ databases">
        <authorList>
            <person name="Varghese N."/>
            <person name="Submissions S."/>
        </authorList>
    </citation>
    <scope>NUCLEOTIDE SEQUENCE [LARGE SCALE GENOMIC DNA]</scope>
    <source>
        <strain evidence="9">DSM 44675</strain>
    </source>
</reference>
<dbReference type="InterPro" id="IPR011032">
    <property type="entry name" value="GroES-like_sf"/>
</dbReference>
<dbReference type="CDD" id="cd08278">
    <property type="entry name" value="benzyl_alcohol_DH"/>
    <property type="match status" value="1"/>
</dbReference>